<keyword evidence="4" id="KW-0997">Cell inner membrane</keyword>
<dbReference type="GO" id="GO:0055085">
    <property type="term" value="P:transmembrane transport"/>
    <property type="evidence" value="ECO:0007669"/>
    <property type="project" value="InterPro"/>
</dbReference>
<dbReference type="Gene3D" id="1.10.3720.10">
    <property type="entry name" value="MetI-like"/>
    <property type="match status" value="1"/>
</dbReference>
<evidence type="ECO:0000256" key="6">
    <source>
        <dbReference type="ARBA" id="ARBA00022989"/>
    </source>
</evidence>
<comment type="similarity">
    <text evidence="8">Belongs to the binding-protein-dependent transport system permease family.</text>
</comment>
<comment type="caution">
    <text evidence="10">The sequence shown here is derived from an EMBL/GenBank/DDBJ whole genome shotgun (WGS) entry which is preliminary data.</text>
</comment>
<name>A0A1S7U9H2_9HYPH</name>
<evidence type="ECO:0000256" key="3">
    <source>
        <dbReference type="ARBA" id="ARBA00022475"/>
    </source>
</evidence>
<evidence type="ECO:0000256" key="2">
    <source>
        <dbReference type="ARBA" id="ARBA00022448"/>
    </source>
</evidence>
<dbReference type="PANTHER" id="PTHR43357">
    <property type="entry name" value="INNER MEMBRANE ABC TRANSPORTER PERMEASE PROTEIN YDCV"/>
    <property type="match status" value="1"/>
</dbReference>
<dbReference type="CDD" id="cd06261">
    <property type="entry name" value="TM_PBP2"/>
    <property type="match status" value="1"/>
</dbReference>
<protein>
    <submittedName>
        <fullName evidence="10">Spermidine/putrescine ABC transpoter (Permease protein)</fullName>
    </submittedName>
</protein>
<evidence type="ECO:0000256" key="4">
    <source>
        <dbReference type="ARBA" id="ARBA00022519"/>
    </source>
</evidence>
<feature type="transmembrane region" description="Helical" evidence="8">
    <location>
        <begin position="12"/>
        <end position="35"/>
    </location>
</feature>
<dbReference type="EMBL" id="FCNP01000049">
    <property type="protein sequence ID" value="CVI63570.1"/>
    <property type="molecule type" value="Genomic_DNA"/>
</dbReference>
<dbReference type="Pfam" id="PF00528">
    <property type="entry name" value="BPD_transp_1"/>
    <property type="match status" value="1"/>
</dbReference>
<keyword evidence="11" id="KW-1185">Reference proteome</keyword>
<keyword evidence="7 8" id="KW-0472">Membrane</keyword>
<dbReference type="PROSITE" id="PS50928">
    <property type="entry name" value="ABC_TM1"/>
    <property type="match status" value="1"/>
</dbReference>
<evidence type="ECO:0000313" key="11">
    <source>
        <dbReference type="Proteomes" id="UP000192140"/>
    </source>
</evidence>
<dbReference type="InterPro" id="IPR000515">
    <property type="entry name" value="MetI-like"/>
</dbReference>
<gene>
    <name evidence="10" type="ORF">AGR7A_pAt20284</name>
</gene>
<organism evidence="10 11">
    <name type="scientific">Agrobacterium deltaense NCPPB 1641</name>
    <dbReference type="NCBI Taxonomy" id="1183425"/>
    <lineage>
        <taxon>Bacteria</taxon>
        <taxon>Pseudomonadati</taxon>
        <taxon>Pseudomonadota</taxon>
        <taxon>Alphaproteobacteria</taxon>
        <taxon>Hyphomicrobiales</taxon>
        <taxon>Rhizobiaceae</taxon>
        <taxon>Rhizobium/Agrobacterium group</taxon>
        <taxon>Agrobacterium</taxon>
    </lineage>
</organism>
<keyword evidence="6 8" id="KW-1133">Transmembrane helix</keyword>
<evidence type="ECO:0000259" key="9">
    <source>
        <dbReference type="PROSITE" id="PS50928"/>
    </source>
</evidence>
<dbReference type="AlphaFoldDB" id="A0A1S7U9H2"/>
<evidence type="ECO:0000256" key="8">
    <source>
        <dbReference type="RuleBase" id="RU363032"/>
    </source>
</evidence>
<feature type="transmembrane region" description="Helical" evidence="8">
    <location>
        <begin position="189"/>
        <end position="209"/>
    </location>
</feature>
<accession>A0A1S7U9H2</accession>
<evidence type="ECO:0000256" key="5">
    <source>
        <dbReference type="ARBA" id="ARBA00022692"/>
    </source>
</evidence>
<feature type="transmembrane region" description="Helical" evidence="8">
    <location>
        <begin position="229"/>
        <end position="251"/>
    </location>
</feature>
<proteinExistence type="inferred from homology"/>
<dbReference type="InterPro" id="IPR035906">
    <property type="entry name" value="MetI-like_sf"/>
</dbReference>
<feature type="domain" description="ABC transmembrane type-1" evidence="9">
    <location>
        <begin position="60"/>
        <end position="248"/>
    </location>
</feature>
<evidence type="ECO:0000256" key="1">
    <source>
        <dbReference type="ARBA" id="ARBA00004429"/>
    </source>
</evidence>
<keyword evidence="2 8" id="KW-0813">Transport</keyword>
<feature type="transmembrane region" description="Helical" evidence="8">
    <location>
        <begin position="131"/>
        <end position="154"/>
    </location>
</feature>
<dbReference type="SUPFAM" id="SSF161098">
    <property type="entry name" value="MetI-like"/>
    <property type="match status" value="1"/>
</dbReference>
<dbReference type="RefSeq" id="WP_080855213.1">
    <property type="nucleotide sequence ID" value="NZ_LT009777.1"/>
</dbReference>
<feature type="transmembrane region" description="Helical" evidence="8">
    <location>
        <begin position="55"/>
        <end position="83"/>
    </location>
</feature>
<dbReference type="Proteomes" id="UP000192140">
    <property type="component" value="Unassembled WGS sequence"/>
</dbReference>
<reference evidence="10" key="1">
    <citation type="submission" date="2016-01" db="EMBL/GenBank/DDBJ databases">
        <authorList>
            <person name="Regsiter A."/>
            <person name="william w."/>
        </authorList>
    </citation>
    <scope>NUCLEOTIDE SEQUENCE</scope>
    <source>
        <strain evidence="10">NCPPB 1641</strain>
    </source>
</reference>
<dbReference type="PANTHER" id="PTHR43357:SF4">
    <property type="entry name" value="INNER MEMBRANE ABC TRANSPORTER PERMEASE PROTEIN YDCV"/>
    <property type="match status" value="1"/>
</dbReference>
<keyword evidence="5 8" id="KW-0812">Transmembrane</keyword>
<evidence type="ECO:0000256" key="7">
    <source>
        <dbReference type="ARBA" id="ARBA00023136"/>
    </source>
</evidence>
<sequence>MMRTLKASYGIAGTLFMIAPLLAILPLSFNGGMLLSYPMNGVSLRWFEELLTNNAWRLAIFNSLFIGFVSATLSVILGTLAALGLRGHSGGLYGLCRMVFLLPMVAPVVVLGVGMQILMSRMGLTNSYPGVIIAHTVVAVPFVVVSVSASLAGIDRTLERAAASLGAPPWTVFRRLTLPLAMPGLQSGAVFAFATSLDEVILTLFLGGANQRTLAREMFSQLRDNVSPAIAAAAFMFIVGTTTLSVLTIAVRGRRVGLTTAN</sequence>
<dbReference type="GO" id="GO:0005886">
    <property type="term" value="C:plasma membrane"/>
    <property type="evidence" value="ECO:0007669"/>
    <property type="project" value="UniProtKB-SubCell"/>
</dbReference>
<keyword evidence="3" id="KW-1003">Cell membrane</keyword>
<feature type="transmembrane region" description="Helical" evidence="8">
    <location>
        <begin position="95"/>
        <end position="119"/>
    </location>
</feature>
<comment type="subcellular location">
    <subcellularLocation>
        <location evidence="1">Cell inner membrane</location>
        <topology evidence="1">Multi-pass membrane protein</topology>
    </subcellularLocation>
    <subcellularLocation>
        <location evidence="8">Cell membrane</location>
        <topology evidence="8">Multi-pass membrane protein</topology>
    </subcellularLocation>
</comment>
<evidence type="ECO:0000313" key="10">
    <source>
        <dbReference type="EMBL" id="CVI63570.1"/>
    </source>
</evidence>